<gene>
    <name evidence="1" type="ORF">BBEV_3119</name>
</gene>
<proteinExistence type="predicted"/>
<reference evidence="1 2" key="1">
    <citation type="submission" date="2015-08" db="EMBL/GenBank/DDBJ databases">
        <title>The complete genome sequence of Bacillus beveridgei MLTeJB.</title>
        <authorList>
            <person name="Hanson T.E."/>
            <person name="Mesa C."/>
            <person name="Basesman S.M."/>
            <person name="Oremland R.S."/>
        </authorList>
    </citation>
    <scope>NUCLEOTIDE SEQUENCE [LARGE SCALE GENOMIC DNA]</scope>
    <source>
        <strain evidence="1 2">MLTeJB</strain>
    </source>
</reference>
<dbReference type="RefSeq" id="WP_069366317.1">
    <property type="nucleotide sequence ID" value="NZ_CP012502.1"/>
</dbReference>
<dbReference type="PATRIC" id="fig|632773.3.peg.3263"/>
<protein>
    <submittedName>
        <fullName evidence="1">Uncharacterized protein</fullName>
    </submittedName>
</protein>
<accession>A0A1D7QZK5</accession>
<name>A0A1D7QZK5_9BACI</name>
<evidence type="ECO:0000313" key="1">
    <source>
        <dbReference type="EMBL" id="AOM84436.1"/>
    </source>
</evidence>
<sequence>MGINVKKCPDCHSLNVIRIIYGMPEYELFQEAEAGKVKLGGCCIDESVPDYHCKGCGYEWNRQEAIDHAYDEITGITASIGGFFGSTYEVAVDFPSRNVTWRRQLGDSVAEEKKEITSEAMERFVEELKWLDFLNWKAKYVEPYVLDGTQWSIEIRREGRTLRKYGSNKFPEEWGDFCSLLETLTGREFR</sequence>
<keyword evidence="2" id="KW-1185">Reference proteome</keyword>
<evidence type="ECO:0000313" key="2">
    <source>
        <dbReference type="Proteomes" id="UP000094463"/>
    </source>
</evidence>
<organism evidence="1 2">
    <name type="scientific">Salisediminibacterium beveridgei</name>
    <dbReference type="NCBI Taxonomy" id="632773"/>
    <lineage>
        <taxon>Bacteria</taxon>
        <taxon>Bacillati</taxon>
        <taxon>Bacillota</taxon>
        <taxon>Bacilli</taxon>
        <taxon>Bacillales</taxon>
        <taxon>Bacillaceae</taxon>
        <taxon>Salisediminibacterium</taxon>
    </lineage>
</organism>
<dbReference type="Proteomes" id="UP000094463">
    <property type="component" value="Chromosome"/>
</dbReference>
<dbReference type="KEGG" id="bbev:BBEV_3119"/>
<dbReference type="AlphaFoldDB" id="A0A1D7QZK5"/>
<dbReference type="STRING" id="632773.BBEV_3119"/>
<dbReference type="EMBL" id="CP012502">
    <property type="protein sequence ID" value="AOM84436.1"/>
    <property type="molecule type" value="Genomic_DNA"/>
</dbReference>